<dbReference type="PROSITE" id="PS00061">
    <property type="entry name" value="ADH_SHORT"/>
    <property type="match status" value="1"/>
</dbReference>
<sequence>MSDYKKRFSFDTIVEFLDVVPFSAPFLLVLPVAALVLDRRGQSVNQILSNLPNLQGWYDLLVKRHSWIFRILLCIVAKLVSKRLSRMAINLGETRRDPPQWKKDVLVITGGSTGIGKCFVEIMSRRYGARIAVLDIAEPMYAPAAHGAPEILYIRTDVTNPESVAAAHTQIREKFGESPSYVISCAGIAIGGSILQVSKASFSRTFDINALANVTLAKEFLPHMIKNNHGHYMTVASSAAYASLPMLGAYSMSKAAALAFHETLRAELRVVYNAPRVRTSVVTPTKVRTLLGHALKDSDNEFLMPVLEPIEVAEAMASTIQGGLGASISQPFLTKLLPYLRAFPEWFRGAVTTIGNTDAAVTAESIQSGIKAGYGKNWKSEDFALSLAEMHETAFHVHHFDDAARRAWFAEALAFDHIPTFPSAPQDRTAQEDAWTQLALGEDEAGWQRRHRVQYLTPGAARIFDASRRFREARALADEACPQASDRDMRTDTIPDTPCSETSVEDLAALRARALEAMSKGRATGATTEGTSESGSYDACHPYSRIYVQENERALL</sequence>
<keyword evidence="5" id="KW-0812">Transmembrane</keyword>
<gene>
    <name evidence="7" type="ORF">MNAN1_002646</name>
</gene>
<dbReference type="Pfam" id="PF00106">
    <property type="entry name" value="adh_short"/>
    <property type="match status" value="1"/>
</dbReference>
<dbReference type="InterPro" id="IPR036291">
    <property type="entry name" value="NAD(P)-bd_dom_sf"/>
</dbReference>
<comment type="similarity">
    <text evidence="1">Belongs to the short-chain dehydrogenases/reductases (SDR) family.</text>
</comment>
<keyword evidence="8" id="KW-1185">Reference proteome</keyword>
<feature type="region of interest" description="Disordered" evidence="4">
    <location>
        <begin position="481"/>
        <end position="500"/>
    </location>
</feature>
<keyword evidence="5" id="KW-0472">Membrane</keyword>
<evidence type="ECO:0000256" key="5">
    <source>
        <dbReference type="SAM" id="Phobius"/>
    </source>
</evidence>
<accession>A0AAF0EKI1</accession>
<dbReference type="PANTHER" id="PTHR24322:SF736">
    <property type="entry name" value="RETINOL DEHYDROGENASE 10"/>
    <property type="match status" value="1"/>
</dbReference>
<feature type="transmembrane region" description="Helical" evidence="5">
    <location>
        <begin position="12"/>
        <end position="37"/>
    </location>
</feature>
<keyword evidence="5" id="KW-1133">Transmembrane helix</keyword>
<dbReference type="SUPFAM" id="SSF51735">
    <property type="entry name" value="NAD(P)-binding Rossmann-fold domains"/>
    <property type="match status" value="1"/>
</dbReference>
<dbReference type="InterPro" id="IPR020904">
    <property type="entry name" value="Sc_DH/Rdtase_CS"/>
</dbReference>
<dbReference type="GO" id="GO:0016616">
    <property type="term" value="F:oxidoreductase activity, acting on the CH-OH group of donors, NAD or NADP as acceptor"/>
    <property type="evidence" value="ECO:0007669"/>
    <property type="project" value="TreeGrafter"/>
</dbReference>
<organism evidence="7 8">
    <name type="scientific">Malassezia nana</name>
    <dbReference type="NCBI Taxonomy" id="180528"/>
    <lineage>
        <taxon>Eukaryota</taxon>
        <taxon>Fungi</taxon>
        <taxon>Dikarya</taxon>
        <taxon>Basidiomycota</taxon>
        <taxon>Ustilaginomycotina</taxon>
        <taxon>Malasseziomycetes</taxon>
        <taxon>Malasseziales</taxon>
        <taxon>Malasseziaceae</taxon>
        <taxon>Malassezia</taxon>
    </lineage>
</organism>
<evidence type="ECO:0000256" key="2">
    <source>
        <dbReference type="ARBA" id="ARBA00022857"/>
    </source>
</evidence>
<name>A0AAF0EKI1_9BASI</name>
<evidence type="ECO:0000256" key="3">
    <source>
        <dbReference type="ARBA" id="ARBA00023002"/>
    </source>
</evidence>
<keyword evidence="3" id="KW-0560">Oxidoreductase</keyword>
<dbReference type="PRINTS" id="PR00081">
    <property type="entry name" value="GDHRDH"/>
</dbReference>
<keyword evidence="2" id="KW-0521">NADP</keyword>
<evidence type="ECO:0000259" key="6">
    <source>
        <dbReference type="SMART" id="SM00822"/>
    </source>
</evidence>
<dbReference type="Proteomes" id="UP001213623">
    <property type="component" value="Chromosome 4"/>
</dbReference>
<dbReference type="EMBL" id="CP119895">
    <property type="protein sequence ID" value="WFD27645.1"/>
    <property type="molecule type" value="Genomic_DNA"/>
</dbReference>
<dbReference type="SMART" id="SM00822">
    <property type="entry name" value="PKS_KR"/>
    <property type="match status" value="1"/>
</dbReference>
<dbReference type="InterPro" id="IPR057326">
    <property type="entry name" value="KR_dom"/>
</dbReference>
<protein>
    <recommendedName>
        <fullName evidence="6">Ketoreductase domain-containing protein</fullName>
    </recommendedName>
</protein>
<proteinExistence type="inferred from homology"/>
<dbReference type="PANTHER" id="PTHR24322">
    <property type="entry name" value="PKSB"/>
    <property type="match status" value="1"/>
</dbReference>
<evidence type="ECO:0000256" key="4">
    <source>
        <dbReference type="SAM" id="MobiDB-lite"/>
    </source>
</evidence>
<dbReference type="AlphaFoldDB" id="A0AAF0EKI1"/>
<reference evidence="7" key="1">
    <citation type="submission" date="2023-03" db="EMBL/GenBank/DDBJ databases">
        <title>Mating type loci evolution in Malassezia.</title>
        <authorList>
            <person name="Coelho M.A."/>
        </authorList>
    </citation>
    <scope>NUCLEOTIDE SEQUENCE</scope>
    <source>
        <strain evidence="7">CBS 9557</strain>
    </source>
</reference>
<feature type="domain" description="Ketoreductase" evidence="6">
    <location>
        <begin position="104"/>
        <end position="280"/>
    </location>
</feature>
<evidence type="ECO:0000256" key="1">
    <source>
        <dbReference type="ARBA" id="ARBA00006484"/>
    </source>
</evidence>
<dbReference type="Gene3D" id="3.40.50.720">
    <property type="entry name" value="NAD(P)-binding Rossmann-like Domain"/>
    <property type="match status" value="1"/>
</dbReference>
<dbReference type="InterPro" id="IPR002347">
    <property type="entry name" value="SDR_fam"/>
</dbReference>
<evidence type="ECO:0000313" key="8">
    <source>
        <dbReference type="Proteomes" id="UP001213623"/>
    </source>
</evidence>
<evidence type="ECO:0000313" key="7">
    <source>
        <dbReference type="EMBL" id="WFD27645.1"/>
    </source>
</evidence>